<dbReference type="KEGG" id="cbw:RR42_m1743"/>
<keyword evidence="2" id="KW-1185">Reference proteome</keyword>
<dbReference type="AlphaFoldDB" id="A0A0C4Y841"/>
<dbReference type="Proteomes" id="UP000031843">
    <property type="component" value="Chromosome main"/>
</dbReference>
<evidence type="ECO:0000313" key="1">
    <source>
        <dbReference type="EMBL" id="AJG19140.1"/>
    </source>
</evidence>
<dbReference type="EMBL" id="CP010536">
    <property type="protein sequence ID" value="AJG19140.1"/>
    <property type="molecule type" value="Genomic_DNA"/>
</dbReference>
<evidence type="ECO:0000313" key="2">
    <source>
        <dbReference type="Proteomes" id="UP000031843"/>
    </source>
</evidence>
<accession>A0A0C4Y841</accession>
<proteinExistence type="predicted"/>
<gene>
    <name evidence="1" type="ORF">RR42_m1743</name>
</gene>
<organism evidence="1 2">
    <name type="scientific">Cupriavidus basilensis</name>
    <dbReference type="NCBI Taxonomy" id="68895"/>
    <lineage>
        <taxon>Bacteria</taxon>
        <taxon>Pseudomonadati</taxon>
        <taxon>Pseudomonadota</taxon>
        <taxon>Betaproteobacteria</taxon>
        <taxon>Burkholderiales</taxon>
        <taxon>Burkholderiaceae</taxon>
        <taxon>Cupriavidus</taxon>
    </lineage>
</organism>
<sequence length="38" mass="4334">MIAHSVDKIFTSSSWAEAQDKHQRVAEKAKRLLPRVAK</sequence>
<reference evidence="1 2" key="1">
    <citation type="journal article" date="2015" name="Genome Announc.">
        <title>Complete Genome Sequence of Cupriavidus basilensis 4G11, Isolated from the Oak Ridge Field Research Center Site.</title>
        <authorList>
            <person name="Ray J."/>
            <person name="Waters R.J."/>
            <person name="Skerker J.M."/>
            <person name="Kuehl J.V."/>
            <person name="Price M.N."/>
            <person name="Huang J."/>
            <person name="Chakraborty R."/>
            <person name="Arkin A.P."/>
            <person name="Deutschbauer A."/>
        </authorList>
    </citation>
    <scope>NUCLEOTIDE SEQUENCE [LARGE SCALE GENOMIC DNA]</scope>
    <source>
        <strain evidence="1">4G11</strain>
    </source>
</reference>
<name>A0A0C4Y841_9BURK</name>
<protein>
    <submittedName>
        <fullName evidence="1">Uncharacterized protein</fullName>
    </submittedName>
</protein>